<organism evidence="1 2">
    <name type="scientific">Smallanthus sonchifolius</name>
    <dbReference type="NCBI Taxonomy" id="185202"/>
    <lineage>
        <taxon>Eukaryota</taxon>
        <taxon>Viridiplantae</taxon>
        <taxon>Streptophyta</taxon>
        <taxon>Embryophyta</taxon>
        <taxon>Tracheophyta</taxon>
        <taxon>Spermatophyta</taxon>
        <taxon>Magnoliopsida</taxon>
        <taxon>eudicotyledons</taxon>
        <taxon>Gunneridae</taxon>
        <taxon>Pentapetalae</taxon>
        <taxon>asterids</taxon>
        <taxon>campanulids</taxon>
        <taxon>Asterales</taxon>
        <taxon>Asteraceae</taxon>
        <taxon>Asteroideae</taxon>
        <taxon>Heliantheae alliance</taxon>
        <taxon>Millerieae</taxon>
        <taxon>Smallanthus</taxon>
    </lineage>
</organism>
<name>A0ACB9E8X7_9ASTR</name>
<comment type="caution">
    <text evidence="1">The sequence shown here is derived from an EMBL/GenBank/DDBJ whole genome shotgun (WGS) entry which is preliminary data.</text>
</comment>
<gene>
    <name evidence="1" type="ORF">L1987_54836</name>
</gene>
<proteinExistence type="predicted"/>
<dbReference type="Proteomes" id="UP001056120">
    <property type="component" value="Linkage Group LG18"/>
</dbReference>
<reference evidence="1 2" key="2">
    <citation type="journal article" date="2022" name="Mol. Ecol. Resour.">
        <title>The genomes of chicory, endive, great burdock and yacon provide insights into Asteraceae paleo-polyploidization history and plant inulin production.</title>
        <authorList>
            <person name="Fan W."/>
            <person name="Wang S."/>
            <person name="Wang H."/>
            <person name="Wang A."/>
            <person name="Jiang F."/>
            <person name="Liu H."/>
            <person name="Zhao H."/>
            <person name="Xu D."/>
            <person name="Zhang Y."/>
        </authorList>
    </citation>
    <scope>NUCLEOTIDE SEQUENCE [LARGE SCALE GENOMIC DNA]</scope>
    <source>
        <strain evidence="2">cv. Yunnan</strain>
        <tissue evidence="1">Leaves</tissue>
    </source>
</reference>
<evidence type="ECO:0000313" key="2">
    <source>
        <dbReference type="Proteomes" id="UP001056120"/>
    </source>
</evidence>
<sequence>MPECDFSLPYISGNQTLCTDATKKGEIVTVEDDRDSLDEWIQEQAAFQSTLLKLAFVQVHDFPDSEDEDEEISKDWKLVPRDVDEVFHEEMKIKNDDEDVPYSVIILPAAAGISRQVISPHVPLTAHNLEFDSILSWGYDGLFERFWIGWEFAGVQDLRWENLNLLNTLSLHLTECINTSDYLSAMLAIERFHDICEDNMPRFKDLLKLAKMVAYNKVEDEEAESSQAAQQRHNRLEIIRSRGLEVHGWSNTGSSGFQFFLCDGSSFIINNNKEILHLNLDFLMAEMNIKEAWKAKTGKEWEMGENEEVPPPLSTPYIANEAEAEVSTSSLTSTVVIHEAEAEASNKDKEKGIMTEEEEEEKIEKEKKEKEKRRREGDG</sequence>
<dbReference type="EMBL" id="CM042035">
    <property type="protein sequence ID" value="KAI3755043.1"/>
    <property type="molecule type" value="Genomic_DNA"/>
</dbReference>
<reference evidence="2" key="1">
    <citation type="journal article" date="2022" name="Mol. Ecol. Resour.">
        <title>The genomes of chicory, endive, great burdock and yacon provide insights into Asteraceae palaeo-polyploidization history and plant inulin production.</title>
        <authorList>
            <person name="Fan W."/>
            <person name="Wang S."/>
            <person name="Wang H."/>
            <person name="Wang A."/>
            <person name="Jiang F."/>
            <person name="Liu H."/>
            <person name="Zhao H."/>
            <person name="Xu D."/>
            <person name="Zhang Y."/>
        </authorList>
    </citation>
    <scope>NUCLEOTIDE SEQUENCE [LARGE SCALE GENOMIC DNA]</scope>
    <source>
        <strain evidence="2">cv. Yunnan</strain>
    </source>
</reference>
<evidence type="ECO:0000313" key="1">
    <source>
        <dbReference type="EMBL" id="KAI3755043.1"/>
    </source>
</evidence>
<keyword evidence="2" id="KW-1185">Reference proteome</keyword>
<accession>A0ACB9E8X7</accession>
<protein>
    <submittedName>
        <fullName evidence="1">Uncharacterized protein</fullName>
    </submittedName>
</protein>